<evidence type="ECO:0000256" key="1">
    <source>
        <dbReference type="SAM" id="Phobius"/>
    </source>
</evidence>
<keyword evidence="3" id="KW-1185">Reference proteome</keyword>
<gene>
    <name evidence="2" type="ORF">AVEN_240704_1</name>
</gene>
<dbReference type="AlphaFoldDB" id="A0A4Y2T7L9"/>
<evidence type="ECO:0000313" key="3">
    <source>
        <dbReference type="Proteomes" id="UP000499080"/>
    </source>
</evidence>
<proteinExistence type="predicted"/>
<keyword evidence="1" id="KW-0472">Membrane</keyword>
<sequence>MGFPPMLESLAMVADLLAKGKCSSFTASGELFASKISSIHRELKQILLGKFLKTYTNGVLEIVLGKDLFLLPLFPVLLLPAHVVTALARLRSGHIKSLRFVDRKDLFLSCPCSCPASPAHVIDCCISEPAVSPYQKAENSSTRKRLIPLALFLSLLCSCHWLYWRLWLLWSEGIWTCGTVGQHGIMDLI</sequence>
<reference evidence="2 3" key="1">
    <citation type="journal article" date="2019" name="Sci. Rep.">
        <title>Orb-weaving spider Araneus ventricosus genome elucidates the spidroin gene catalogue.</title>
        <authorList>
            <person name="Kono N."/>
            <person name="Nakamura H."/>
            <person name="Ohtoshi R."/>
            <person name="Moran D.A.P."/>
            <person name="Shinohara A."/>
            <person name="Yoshida Y."/>
            <person name="Fujiwara M."/>
            <person name="Mori M."/>
            <person name="Tomita M."/>
            <person name="Arakawa K."/>
        </authorList>
    </citation>
    <scope>NUCLEOTIDE SEQUENCE [LARGE SCALE GENOMIC DNA]</scope>
</reference>
<dbReference type="EMBL" id="BGPR01026664">
    <property type="protein sequence ID" value="GBN96567.1"/>
    <property type="molecule type" value="Genomic_DNA"/>
</dbReference>
<feature type="transmembrane region" description="Helical" evidence="1">
    <location>
        <begin position="146"/>
        <end position="164"/>
    </location>
</feature>
<protein>
    <submittedName>
        <fullName evidence="2">Uncharacterized protein</fullName>
    </submittedName>
</protein>
<keyword evidence="1" id="KW-0812">Transmembrane</keyword>
<accession>A0A4Y2T7L9</accession>
<keyword evidence="1" id="KW-1133">Transmembrane helix</keyword>
<feature type="transmembrane region" description="Helical" evidence="1">
    <location>
        <begin position="69"/>
        <end position="90"/>
    </location>
</feature>
<evidence type="ECO:0000313" key="2">
    <source>
        <dbReference type="EMBL" id="GBN96567.1"/>
    </source>
</evidence>
<dbReference type="Proteomes" id="UP000499080">
    <property type="component" value="Unassembled WGS sequence"/>
</dbReference>
<comment type="caution">
    <text evidence="2">The sequence shown here is derived from an EMBL/GenBank/DDBJ whole genome shotgun (WGS) entry which is preliminary data.</text>
</comment>
<name>A0A4Y2T7L9_ARAVE</name>
<organism evidence="2 3">
    <name type="scientific">Araneus ventricosus</name>
    <name type="common">Orbweaver spider</name>
    <name type="synonym">Epeira ventricosa</name>
    <dbReference type="NCBI Taxonomy" id="182803"/>
    <lineage>
        <taxon>Eukaryota</taxon>
        <taxon>Metazoa</taxon>
        <taxon>Ecdysozoa</taxon>
        <taxon>Arthropoda</taxon>
        <taxon>Chelicerata</taxon>
        <taxon>Arachnida</taxon>
        <taxon>Araneae</taxon>
        <taxon>Araneomorphae</taxon>
        <taxon>Entelegynae</taxon>
        <taxon>Araneoidea</taxon>
        <taxon>Araneidae</taxon>
        <taxon>Araneus</taxon>
    </lineage>
</organism>